<evidence type="ECO:0000259" key="2">
    <source>
        <dbReference type="PROSITE" id="PS51084"/>
    </source>
</evidence>
<dbReference type="Pfam" id="PF01230">
    <property type="entry name" value="HIT"/>
    <property type="match status" value="1"/>
</dbReference>
<keyword evidence="3" id="KW-0489">Methyltransferase</keyword>
<dbReference type="PANTHER" id="PTHR46648">
    <property type="entry name" value="HIT FAMILY PROTEIN 1"/>
    <property type="match status" value="1"/>
</dbReference>
<dbReference type="PROSITE" id="PS51084">
    <property type="entry name" value="HIT_2"/>
    <property type="match status" value="1"/>
</dbReference>
<reference evidence="4" key="1">
    <citation type="journal article" date="2019" name="Int. J. Syst. Evol. Microbiol.">
        <title>The Global Catalogue of Microorganisms (GCM) 10K type strain sequencing project: providing services to taxonomists for standard genome sequencing and annotation.</title>
        <authorList>
            <consortium name="The Broad Institute Genomics Platform"/>
            <consortium name="The Broad Institute Genome Sequencing Center for Infectious Disease"/>
            <person name="Wu L."/>
            <person name="Ma J."/>
        </authorList>
    </citation>
    <scope>NUCLEOTIDE SEQUENCE [LARGE SCALE GENOMIC DNA]</scope>
    <source>
        <strain evidence="4">KCTC 52042</strain>
    </source>
</reference>
<keyword evidence="4" id="KW-1185">Reference proteome</keyword>
<keyword evidence="3" id="KW-0808">Transferase</keyword>
<evidence type="ECO:0000256" key="1">
    <source>
        <dbReference type="PROSITE-ProRule" id="PRU00464"/>
    </source>
</evidence>
<dbReference type="PANTHER" id="PTHR46648:SF1">
    <property type="entry name" value="ADENOSINE 5'-MONOPHOSPHORAMIDASE HNT1"/>
    <property type="match status" value="1"/>
</dbReference>
<name>A0ABW5JEV8_9BACT</name>
<dbReference type="GO" id="GO:0032259">
    <property type="term" value="P:methylation"/>
    <property type="evidence" value="ECO:0007669"/>
    <property type="project" value="UniProtKB-KW"/>
</dbReference>
<sequence>MSSIFTKIISGEIPSYKIAEDEKHYAFLDINPAAKGHTLCIPKREVDYFFDLKPNEIGELTKFSQKVARAIDRSLKPIRTGVIVEGMEVPHAHIHLIPIYKETQAFSLGKKVEVTEDGMRKLAQQIRQKVEL</sequence>
<dbReference type="InterPro" id="IPR001310">
    <property type="entry name" value="Histidine_triad_HIT"/>
</dbReference>
<dbReference type="RefSeq" id="WP_390298032.1">
    <property type="nucleotide sequence ID" value="NZ_JBHULI010000002.1"/>
</dbReference>
<proteinExistence type="predicted"/>
<protein>
    <submittedName>
        <fullName evidence="3">HIT family protein</fullName>
        <ecNumber evidence="3">2.1.1.-</ecNumber>
    </submittedName>
</protein>
<dbReference type="Gene3D" id="3.30.428.10">
    <property type="entry name" value="HIT-like"/>
    <property type="match status" value="1"/>
</dbReference>
<gene>
    <name evidence="3" type="ORF">ACFSVN_02360</name>
</gene>
<dbReference type="InterPro" id="IPR036265">
    <property type="entry name" value="HIT-like_sf"/>
</dbReference>
<dbReference type="SUPFAM" id="SSF54197">
    <property type="entry name" value="HIT-like"/>
    <property type="match status" value="1"/>
</dbReference>
<comment type="caution">
    <text evidence="3">The sequence shown here is derived from an EMBL/GenBank/DDBJ whole genome shotgun (WGS) entry which is preliminary data.</text>
</comment>
<accession>A0ABW5JEV8</accession>
<dbReference type="InterPro" id="IPR011146">
    <property type="entry name" value="HIT-like"/>
</dbReference>
<organism evidence="3 4">
    <name type="scientific">Gracilimonas halophila</name>
    <dbReference type="NCBI Taxonomy" id="1834464"/>
    <lineage>
        <taxon>Bacteria</taxon>
        <taxon>Pseudomonadati</taxon>
        <taxon>Balneolota</taxon>
        <taxon>Balneolia</taxon>
        <taxon>Balneolales</taxon>
        <taxon>Balneolaceae</taxon>
        <taxon>Gracilimonas</taxon>
    </lineage>
</organism>
<dbReference type="PRINTS" id="PR00332">
    <property type="entry name" value="HISTRIAD"/>
</dbReference>
<feature type="domain" description="HIT" evidence="2">
    <location>
        <begin position="4"/>
        <end position="106"/>
    </location>
</feature>
<dbReference type="EC" id="2.1.1.-" evidence="3"/>
<dbReference type="Proteomes" id="UP001597460">
    <property type="component" value="Unassembled WGS sequence"/>
</dbReference>
<evidence type="ECO:0000313" key="4">
    <source>
        <dbReference type="Proteomes" id="UP001597460"/>
    </source>
</evidence>
<dbReference type="EMBL" id="JBHULI010000002">
    <property type="protein sequence ID" value="MFD2531284.1"/>
    <property type="molecule type" value="Genomic_DNA"/>
</dbReference>
<dbReference type="GO" id="GO:0008168">
    <property type="term" value="F:methyltransferase activity"/>
    <property type="evidence" value="ECO:0007669"/>
    <property type="project" value="UniProtKB-KW"/>
</dbReference>
<evidence type="ECO:0000313" key="3">
    <source>
        <dbReference type="EMBL" id="MFD2531284.1"/>
    </source>
</evidence>
<feature type="short sequence motif" description="Histidine triad motif" evidence="1">
    <location>
        <begin position="91"/>
        <end position="95"/>
    </location>
</feature>